<evidence type="ECO:0000313" key="2">
    <source>
        <dbReference type="EMBL" id="MEI9411918.1"/>
    </source>
</evidence>
<accession>A0ABU8L448</accession>
<dbReference type="PANTHER" id="PTHR12110">
    <property type="entry name" value="HYDROXYPYRUVATE ISOMERASE"/>
    <property type="match status" value="1"/>
</dbReference>
<dbReference type="RefSeq" id="WP_337108375.1">
    <property type="nucleotide sequence ID" value="NZ_JAPYKS010000020.1"/>
</dbReference>
<dbReference type="Proteomes" id="UP001387293">
    <property type="component" value="Unassembled WGS sequence"/>
</dbReference>
<keyword evidence="3" id="KW-1185">Reference proteome</keyword>
<sequence length="279" mass="30524">MPQIKVDQLIGAHFAFQHYAFEHVAEILRGFGFKEIELWGIAPHLDLFHATDAQVRSVRDIVARNGFTPEQVIYPINIASGAGAYRRDSVRRFCHAADICAELGAKYLFLTSGRGYEHDPPQDAWARSAQSLAEIAAYTASVGVRCLLEPLHRVETNVVTNASGLRRMLDQIGADTIDVVLDTVGMATAGDTVADYVRLFGPRLAHVQIVDGLPAGHLVWGDGKLPIGQYLHELAASGYRGKMTFEPFGNGSYALDPVAAWNRNLKAIEPHMTWASTAA</sequence>
<dbReference type="InterPro" id="IPR013022">
    <property type="entry name" value="Xyl_isomerase-like_TIM-brl"/>
</dbReference>
<protein>
    <submittedName>
        <fullName evidence="2">TIM barrel protein</fullName>
    </submittedName>
</protein>
<dbReference type="SUPFAM" id="SSF51658">
    <property type="entry name" value="Xylose isomerase-like"/>
    <property type="match status" value="1"/>
</dbReference>
<evidence type="ECO:0000259" key="1">
    <source>
        <dbReference type="Pfam" id="PF01261"/>
    </source>
</evidence>
<dbReference type="Gene3D" id="3.20.20.150">
    <property type="entry name" value="Divalent-metal-dependent TIM barrel enzymes"/>
    <property type="match status" value="1"/>
</dbReference>
<reference evidence="2 3" key="1">
    <citation type="submission" date="2022-12" db="EMBL/GenBank/DDBJ databases">
        <authorList>
            <person name="Muema E."/>
        </authorList>
    </citation>
    <scope>NUCLEOTIDE SEQUENCE [LARGE SCALE GENOMIC DNA]</scope>
    <source>
        <strain evidence="3">1326</strain>
    </source>
</reference>
<name>A0ABU8L448_9HYPH</name>
<evidence type="ECO:0000313" key="3">
    <source>
        <dbReference type="Proteomes" id="UP001387293"/>
    </source>
</evidence>
<dbReference type="InterPro" id="IPR050312">
    <property type="entry name" value="IolE/XylAMocC-like"/>
</dbReference>
<feature type="domain" description="Xylose isomerase-like TIM barrel" evidence="1">
    <location>
        <begin position="28"/>
        <end position="268"/>
    </location>
</feature>
<dbReference type="Pfam" id="PF01261">
    <property type="entry name" value="AP_endonuc_2"/>
    <property type="match status" value="1"/>
</dbReference>
<gene>
    <name evidence="2" type="ORF">O7A60_24570</name>
</gene>
<proteinExistence type="predicted"/>
<dbReference type="EMBL" id="JAPYKS010000020">
    <property type="protein sequence ID" value="MEI9411918.1"/>
    <property type="molecule type" value="Genomic_DNA"/>
</dbReference>
<organism evidence="2 3">
    <name type="scientific">Mesorhizobium salmacidum</name>
    <dbReference type="NCBI Taxonomy" id="3015171"/>
    <lineage>
        <taxon>Bacteria</taxon>
        <taxon>Pseudomonadati</taxon>
        <taxon>Pseudomonadota</taxon>
        <taxon>Alphaproteobacteria</taxon>
        <taxon>Hyphomicrobiales</taxon>
        <taxon>Phyllobacteriaceae</taxon>
        <taxon>Mesorhizobium</taxon>
    </lineage>
</organism>
<comment type="caution">
    <text evidence="2">The sequence shown here is derived from an EMBL/GenBank/DDBJ whole genome shotgun (WGS) entry which is preliminary data.</text>
</comment>
<dbReference type="InterPro" id="IPR036237">
    <property type="entry name" value="Xyl_isomerase-like_sf"/>
</dbReference>